<dbReference type="KEGG" id="rid:RIdsm_03147"/>
<reference evidence="1 2" key="1">
    <citation type="submission" date="2018-08" db="EMBL/GenBank/DDBJ databases">
        <title>Genetic Globetrotter - A new plasmid hitch-hiking vast phylogenetic and geographic distances.</title>
        <authorList>
            <person name="Vollmers J."/>
            <person name="Petersen J."/>
        </authorList>
    </citation>
    <scope>NUCLEOTIDE SEQUENCE [LARGE SCALE GENOMIC DNA]</scope>
    <source>
        <strain evidence="1 2">DSM 26383</strain>
    </source>
</reference>
<dbReference type="AlphaFoldDB" id="A0A5P3AGG5"/>
<organism evidence="1 2">
    <name type="scientific">Roseovarius indicus</name>
    <dbReference type="NCBI Taxonomy" id="540747"/>
    <lineage>
        <taxon>Bacteria</taxon>
        <taxon>Pseudomonadati</taxon>
        <taxon>Pseudomonadota</taxon>
        <taxon>Alphaproteobacteria</taxon>
        <taxon>Rhodobacterales</taxon>
        <taxon>Roseobacteraceae</taxon>
        <taxon>Roseovarius</taxon>
    </lineage>
</organism>
<gene>
    <name evidence="1" type="ORF">RIdsm_03147</name>
</gene>
<dbReference type="PROSITE" id="PS51257">
    <property type="entry name" value="PROKAR_LIPOPROTEIN"/>
    <property type="match status" value="1"/>
</dbReference>
<sequence>MFKTLAVIVALMGGVLTANTAAACILCPPVAER</sequence>
<proteinExistence type="predicted"/>
<evidence type="ECO:0000313" key="1">
    <source>
        <dbReference type="EMBL" id="QEW27335.1"/>
    </source>
</evidence>
<protein>
    <recommendedName>
        <fullName evidence="3">Lipoprotein</fullName>
    </recommendedName>
</protein>
<dbReference type="EMBL" id="CP031598">
    <property type="protein sequence ID" value="QEW27335.1"/>
    <property type="molecule type" value="Genomic_DNA"/>
</dbReference>
<accession>A0A5P3AGG5</accession>
<name>A0A5P3AGG5_9RHOB</name>
<evidence type="ECO:0008006" key="3">
    <source>
        <dbReference type="Google" id="ProtNLM"/>
    </source>
</evidence>
<evidence type="ECO:0000313" key="2">
    <source>
        <dbReference type="Proteomes" id="UP000325785"/>
    </source>
</evidence>
<dbReference type="Proteomes" id="UP000325785">
    <property type="component" value="Chromosome"/>
</dbReference>